<organism evidence="6 7">
    <name type="scientific">Frankia canadensis</name>
    <dbReference type="NCBI Taxonomy" id="1836972"/>
    <lineage>
        <taxon>Bacteria</taxon>
        <taxon>Bacillati</taxon>
        <taxon>Actinomycetota</taxon>
        <taxon>Actinomycetes</taxon>
        <taxon>Frankiales</taxon>
        <taxon>Frankiaceae</taxon>
        <taxon>Frankia</taxon>
    </lineage>
</organism>
<dbReference type="RefSeq" id="WP_101832915.1">
    <property type="nucleotide sequence ID" value="NZ_FZMO01000257.1"/>
</dbReference>
<evidence type="ECO:0000256" key="4">
    <source>
        <dbReference type="ARBA" id="ARBA00023033"/>
    </source>
</evidence>
<accession>A0A2I2KUV1</accession>
<sequence>MTVNGDIPAAGRPGIGFLAAPGESGSLSDFARTLEDAGADSLWASGHITIGRPVPEPLTSLAHIAAVTTRVRVGSAVFPLPLYNPMVLAKQLAEIDRLSGGRVSVGVGTGGEYQREFDAVGVPRTGLGPRLDEQIGLLRAAWADRSTPFRGALWQVDDARVEPSPAHPQGPPILVAGRKNPAMRRAARLGDGWMPFLYTPEQYARSVAAIHRLAGPDRDLTSGFEWLVFVYVSLDDDAETALSRAISYVGAGQAGDPERFTTFVERVAAFGPPKLVAARLQEFLDAGARHLILAPTDGVDPAAMAADVLSRVAPLLRVPA</sequence>
<proteinExistence type="predicted"/>
<evidence type="ECO:0000256" key="3">
    <source>
        <dbReference type="ARBA" id="ARBA00023002"/>
    </source>
</evidence>
<evidence type="ECO:0000313" key="6">
    <source>
        <dbReference type="EMBL" id="SNQ49432.1"/>
    </source>
</evidence>
<feature type="domain" description="Luciferase-like" evidence="5">
    <location>
        <begin position="26"/>
        <end position="289"/>
    </location>
</feature>
<protein>
    <submittedName>
        <fullName evidence="6">Luciferase family protein</fullName>
    </submittedName>
</protein>
<dbReference type="Proteomes" id="UP000234331">
    <property type="component" value="Unassembled WGS sequence"/>
</dbReference>
<name>A0A2I2KUV1_9ACTN</name>
<dbReference type="InterPro" id="IPR036661">
    <property type="entry name" value="Luciferase-like_sf"/>
</dbReference>
<dbReference type="InterPro" id="IPR011251">
    <property type="entry name" value="Luciferase-like_dom"/>
</dbReference>
<evidence type="ECO:0000256" key="1">
    <source>
        <dbReference type="ARBA" id="ARBA00022630"/>
    </source>
</evidence>
<keyword evidence="4" id="KW-0503">Monooxygenase</keyword>
<dbReference type="GO" id="GO:0008726">
    <property type="term" value="F:alkanesulfonate monooxygenase activity"/>
    <property type="evidence" value="ECO:0007669"/>
    <property type="project" value="TreeGrafter"/>
</dbReference>
<keyword evidence="3" id="KW-0560">Oxidoreductase</keyword>
<evidence type="ECO:0000313" key="7">
    <source>
        <dbReference type="Proteomes" id="UP000234331"/>
    </source>
</evidence>
<dbReference type="OrthoDB" id="3532562at2"/>
<dbReference type="EMBL" id="FZMO01000257">
    <property type="protein sequence ID" value="SNQ49432.1"/>
    <property type="molecule type" value="Genomic_DNA"/>
</dbReference>
<reference evidence="6 7" key="1">
    <citation type="submission" date="2017-06" db="EMBL/GenBank/DDBJ databases">
        <authorList>
            <person name="Kim H.J."/>
            <person name="Triplett B.A."/>
        </authorList>
    </citation>
    <scope>NUCLEOTIDE SEQUENCE [LARGE SCALE GENOMIC DNA]</scope>
    <source>
        <strain evidence="6">FRACA_ARgP5</strain>
    </source>
</reference>
<evidence type="ECO:0000256" key="2">
    <source>
        <dbReference type="ARBA" id="ARBA00022643"/>
    </source>
</evidence>
<gene>
    <name evidence="6" type="ORF">FRACA_330035</name>
</gene>
<dbReference type="InterPro" id="IPR050172">
    <property type="entry name" value="SsuD_RutA_monooxygenase"/>
</dbReference>
<dbReference type="Gene3D" id="3.20.20.30">
    <property type="entry name" value="Luciferase-like domain"/>
    <property type="match status" value="1"/>
</dbReference>
<dbReference type="PANTHER" id="PTHR42847:SF4">
    <property type="entry name" value="ALKANESULFONATE MONOOXYGENASE-RELATED"/>
    <property type="match status" value="1"/>
</dbReference>
<keyword evidence="1" id="KW-0285">Flavoprotein</keyword>
<keyword evidence="2" id="KW-0288">FMN</keyword>
<keyword evidence="7" id="KW-1185">Reference proteome</keyword>
<evidence type="ECO:0000259" key="5">
    <source>
        <dbReference type="Pfam" id="PF00296"/>
    </source>
</evidence>
<dbReference type="GO" id="GO:0046306">
    <property type="term" value="P:alkanesulfonate catabolic process"/>
    <property type="evidence" value="ECO:0007669"/>
    <property type="project" value="TreeGrafter"/>
</dbReference>
<dbReference type="Pfam" id="PF00296">
    <property type="entry name" value="Bac_luciferase"/>
    <property type="match status" value="1"/>
</dbReference>
<dbReference type="SUPFAM" id="SSF51679">
    <property type="entry name" value="Bacterial luciferase-like"/>
    <property type="match status" value="1"/>
</dbReference>
<dbReference type="AlphaFoldDB" id="A0A2I2KUV1"/>
<dbReference type="PANTHER" id="PTHR42847">
    <property type="entry name" value="ALKANESULFONATE MONOOXYGENASE"/>
    <property type="match status" value="1"/>
</dbReference>